<dbReference type="Pfam" id="PF18400">
    <property type="entry name" value="Thioredoxin_12"/>
    <property type="match status" value="1"/>
</dbReference>
<evidence type="ECO:0000259" key="12">
    <source>
        <dbReference type="Pfam" id="PF18401"/>
    </source>
</evidence>
<organism evidence="16 17">
    <name type="scientific">Periconia digitata</name>
    <dbReference type="NCBI Taxonomy" id="1303443"/>
    <lineage>
        <taxon>Eukaryota</taxon>
        <taxon>Fungi</taxon>
        <taxon>Dikarya</taxon>
        <taxon>Ascomycota</taxon>
        <taxon>Pezizomycotina</taxon>
        <taxon>Dothideomycetes</taxon>
        <taxon>Pleosporomycetidae</taxon>
        <taxon>Pleosporales</taxon>
        <taxon>Massarineae</taxon>
        <taxon>Periconiaceae</taxon>
        <taxon>Periconia</taxon>
    </lineage>
</organism>
<feature type="region of interest" description="Disordered" evidence="9">
    <location>
        <begin position="1502"/>
        <end position="1523"/>
    </location>
</feature>
<feature type="domain" description="UGGT thioredoxin-like" evidence="13">
    <location>
        <begin position="415"/>
        <end position="659"/>
    </location>
</feature>
<evidence type="ECO:0000259" key="13">
    <source>
        <dbReference type="Pfam" id="PF18402"/>
    </source>
</evidence>
<comment type="cofactor">
    <cofactor evidence="1">
        <name>Ca(2+)</name>
        <dbReference type="ChEBI" id="CHEBI:29108"/>
    </cofactor>
</comment>
<dbReference type="SUPFAM" id="SSF53448">
    <property type="entry name" value="Nucleotide-diphospho-sugar transferases"/>
    <property type="match status" value="1"/>
</dbReference>
<evidence type="ECO:0000256" key="4">
    <source>
        <dbReference type="ARBA" id="ARBA00006351"/>
    </source>
</evidence>
<comment type="similarity">
    <text evidence="4">Belongs to the glycosyltransferase 8 family.</text>
</comment>
<evidence type="ECO:0000313" key="16">
    <source>
        <dbReference type="EMBL" id="CAI6335319.1"/>
    </source>
</evidence>
<dbReference type="CDD" id="cd06432">
    <property type="entry name" value="GT8_HUGT1_C_like"/>
    <property type="match status" value="1"/>
</dbReference>
<dbReference type="InterPro" id="IPR040525">
    <property type="entry name" value="UGGT_TRXL_4"/>
</dbReference>
<sequence length="1523" mass="170331">MRVLNSLVRAQSLALLGALWQTGVLAGPSINVALRASFDSAPYLVELLETAAEENSTAYFPILDRIADGHFDKAKTDQELFESFVKLLETDEHITDPSTLSSFQFALSVRSAAPRIEAHYQFYNTSVEPSLEGEQGADCDTWVAFGGKQYCSSGLKESHGSIKGERTKKLPFDRILGNSSHALPSILYADITSPSFAKFHKVLRTTAAEGKTSYRVRHKPSTNLPKAPLVVNGYGVSLQLKRTDYIVIDDRQAEQGEKAATQKSLDTELHDDEDVSDLKPLSKDDISGLSLKAASFVKQSENPMDTLLRLIQDFPKYSSAIVANNASEAFIKEQAWNLEQIPGYFSQPGSQSFFINGVQIPARDINPFALLEHLRQERSLIGGLRSQGLSGPEAISLLSHSAITETQSEDEPQRYDFRDEIEGGDVIVWLNDIEKDERYANWPSTLQALLQRTYPGSLPSVRRDIHNAILPVDLTSEDDITSIVETALNIIERNIPLRWGFVPITSTAGAKDQAKVVYYLLDTYGLSSVTKYLQAVVQSKTFDLPSKKVFDAVVEGAELLPEREALELADVLASEDRETRIGGATKYLNRLSANQPSAPFFINGIPMPKVGNWLGMLSQRVSMDLSQIQRGVFERAFEEDTWVPKFFLFQALPKRNSLIIPEDEKNVTLVDMAEFESVHGEAFHKMPSVKVAESASQAEWVHVTVVADFDDKKSVELLRAVALYRDENPNVEVKLIHNPQPDAAYAGVSEDLLEKWVKSGRAISIELLMDVLSPPIVMTPSTANATAFWKAAEGIYEALGLQPGQSGLLVNGRFVGPLSDKRPFSKDDVEMLVTYETNKRIQPLGKAIEDLKFGEKISSPFSAAKIQSLVALSSVSDGPEGIYESASTVRVNYFNKWNQSHTVITKGDHDQATFQIVASIDPATELAQRWVPILKTLSDMAGVHLKLFLNPKESLSELPVKRFYRYILDSKPSFAKDGSFQDLQAHFNGIPKEALLNLAMDVPPAWLVAPEESIHDLDNIKLSSLPAGANIDAIYGLESILIEGHSRDVTNGGQPPRGAEVVLATEKDPHLADTIIMANLGYFQFKANPGFYNIHLKSGRSQEVFTLESAGPLGWAPAAGDETSELVLMSFQGTTLFPRLSRNPGQELTDVLAPEESLASELAEKGSQQVNKLFNKMGLNINSEKVLKKGASFFAGGKSSTAAKRTQADINIFSVASGHLYERMLNIMMLSVTKHTKHSVKFWFIEQFLSPSFKSFLPHMAAEYGFDYEMVTFKWPHWLRQQSEKQREIWGYKILFLDVLFPLDLDKVIFVDADQIVRTDMYELVQFDLQGAPYGFTPMCDSRTSMEGFRFWKTGYWANFLRGRPYHISALYVVDLQRFRALAAGDRLRQQYHSLSADPNSLSNLDQDLPNNMQFNLEIKSLPQEWLWCETWCSDESLKDAKTIDLCNNPQTKEPKLDRARRQVPEWNVYDEEIGALAKRVRGEQGKIEQVVDIQELEQIKEREKKEAEAKKEEEGERPRDEL</sequence>
<keyword evidence="6 10" id="KW-0732">Signal</keyword>
<name>A0A9W4UGJ6_9PLEO</name>
<feature type="domain" description="Glucosyltransferase 24 catalytic" evidence="15">
    <location>
        <begin position="1210"/>
        <end position="1475"/>
    </location>
</feature>
<dbReference type="InterPro" id="IPR040692">
    <property type="entry name" value="UGGT_TRXL_3"/>
</dbReference>
<evidence type="ECO:0000256" key="2">
    <source>
        <dbReference type="ARBA" id="ARBA00004319"/>
    </source>
</evidence>
<dbReference type="InterPro" id="IPR009448">
    <property type="entry name" value="UDP-g_GGtrans"/>
</dbReference>
<evidence type="ECO:0000256" key="6">
    <source>
        <dbReference type="ARBA" id="ARBA00022729"/>
    </source>
</evidence>
<dbReference type="FunFam" id="3.90.550.10:FF:000065">
    <property type="entry name" value="UDP-glucose:glycoprotein glucosyltransferase, putative"/>
    <property type="match status" value="1"/>
</dbReference>
<accession>A0A9W4UGJ6</accession>
<dbReference type="PANTHER" id="PTHR11226:SF0">
    <property type="entry name" value="UDP-GLUCOSE:GLYCOPROTEIN GLUCOSYLTRANSFERASE"/>
    <property type="match status" value="1"/>
</dbReference>
<evidence type="ECO:0000256" key="10">
    <source>
        <dbReference type="SAM" id="SignalP"/>
    </source>
</evidence>
<dbReference type="Gene3D" id="3.90.550.10">
    <property type="entry name" value="Spore Coat Polysaccharide Biosynthesis Protein SpsA, Chain A"/>
    <property type="match status" value="1"/>
</dbReference>
<keyword evidence="17" id="KW-1185">Reference proteome</keyword>
<evidence type="ECO:0000256" key="5">
    <source>
        <dbReference type="ARBA" id="ARBA00022679"/>
    </source>
</evidence>
<dbReference type="Proteomes" id="UP001152607">
    <property type="component" value="Unassembled WGS sequence"/>
</dbReference>
<dbReference type="PANTHER" id="PTHR11226">
    <property type="entry name" value="UDP-GLUCOSE GLYCOPROTEIN:GLUCOSYLTRANSFERASE"/>
    <property type="match status" value="1"/>
</dbReference>
<dbReference type="InterPro" id="IPR040693">
    <property type="entry name" value="UGGT_TRXL_1"/>
</dbReference>
<evidence type="ECO:0000256" key="9">
    <source>
        <dbReference type="SAM" id="MobiDB-lite"/>
    </source>
</evidence>
<comment type="caution">
    <text evidence="16">The sequence shown here is derived from an EMBL/GenBank/DDBJ whole genome shotgun (WGS) entry which is preliminary data.</text>
</comment>
<evidence type="ECO:0000256" key="3">
    <source>
        <dbReference type="ARBA" id="ARBA00004922"/>
    </source>
</evidence>
<gene>
    <name evidence="16" type="ORF">PDIGIT_LOCUS8399</name>
</gene>
<feature type="chain" id="PRO_5040917675" description="UDP-glucose:glycoprotein glucosyltransferase" evidence="10">
    <location>
        <begin position="27"/>
        <end position="1523"/>
    </location>
</feature>
<dbReference type="Pfam" id="PF18403">
    <property type="entry name" value="Thioredoxin_15"/>
    <property type="match status" value="1"/>
</dbReference>
<evidence type="ECO:0008006" key="18">
    <source>
        <dbReference type="Google" id="ProtNLM"/>
    </source>
</evidence>
<proteinExistence type="inferred from homology"/>
<comment type="subcellular location">
    <subcellularLocation>
        <location evidence="2">Endoplasmic reticulum lumen</location>
    </subcellularLocation>
</comment>
<feature type="region of interest" description="Disordered" evidence="9">
    <location>
        <begin position="256"/>
        <end position="276"/>
    </location>
</feature>
<keyword evidence="8" id="KW-0325">Glycoprotein</keyword>
<feature type="domain" description="UDP-glucose:glycoprotein glucosyltransferase thioredoxin-like" evidence="14">
    <location>
        <begin position="671"/>
        <end position="871"/>
    </location>
</feature>
<protein>
    <recommendedName>
        <fullName evidence="18">UDP-glucose:glycoprotein glucosyltransferase</fullName>
    </recommendedName>
</protein>
<dbReference type="InterPro" id="IPR040497">
    <property type="entry name" value="Glyco_transf_24"/>
</dbReference>
<evidence type="ECO:0000259" key="14">
    <source>
        <dbReference type="Pfam" id="PF18403"/>
    </source>
</evidence>
<feature type="signal peptide" evidence="10">
    <location>
        <begin position="1"/>
        <end position="26"/>
    </location>
</feature>
<feature type="domain" description="UGGT thioredoxin-like" evidence="11">
    <location>
        <begin position="41"/>
        <end position="223"/>
    </location>
</feature>
<evidence type="ECO:0000256" key="7">
    <source>
        <dbReference type="ARBA" id="ARBA00022824"/>
    </source>
</evidence>
<evidence type="ECO:0000256" key="1">
    <source>
        <dbReference type="ARBA" id="ARBA00001913"/>
    </source>
</evidence>
<dbReference type="GO" id="GO:0036503">
    <property type="term" value="P:ERAD pathway"/>
    <property type="evidence" value="ECO:0007669"/>
    <property type="project" value="TreeGrafter"/>
</dbReference>
<dbReference type="Pfam" id="PF18402">
    <property type="entry name" value="Thioredoxin_14"/>
    <property type="match status" value="1"/>
</dbReference>
<dbReference type="Pfam" id="PF18404">
    <property type="entry name" value="Glyco_transf_24"/>
    <property type="match status" value="1"/>
</dbReference>
<dbReference type="EMBL" id="CAOQHR010000005">
    <property type="protein sequence ID" value="CAI6335319.1"/>
    <property type="molecule type" value="Genomic_DNA"/>
</dbReference>
<dbReference type="GO" id="GO:0051082">
    <property type="term" value="F:unfolded protein binding"/>
    <property type="evidence" value="ECO:0007669"/>
    <property type="project" value="TreeGrafter"/>
</dbReference>
<reference evidence="16" key="1">
    <citation type="submission" date="2023-01" db="EMBL/GenBank/DDBJ databases">
        <authorList>
            <person name="Van Ghelder C."/>
            <person name="Rancurel C."/>
        </authorList>
    </citation>
    <scope>NUCLEOTIDE SEQUENCE</scope>
    <source>
        <strain evidence="16">CNCM I-4278</strain>
    </source>
</reference>
<dbReference type="Pfam" id="PF06427">
    <property type="entry name" value="UDP-g_GGTase"/>
    <property type="match status" value="1"/>
</dbReference>
<feature type="domain" description="UGGT thioredoxin-like" evidence="12">
    <location>
        <begin position="274"/>
        <end position="409"/>
    </location>
</feature>
<evidence type="ECO:0000259" key="11">
    <source>
        <dbReference type="Pfam" id="PF18400"/>
    </source>
</evidence>
<keyword evidence="5" id="KW-0808">Transferase</keyword>
<evidence type="ECO:0000256" key="8">
    <source>
        <dbReference type="ARBA" id="ARBA00023180"/>
    </source>
</evidence>
<dbReference type="OrthoDB" id="27683at2759"/>
<dbReference type="GO" id="GO:0003980">
    <property type="term" value="F:UDP-glucose:glycoprotein glucosyltransferase activity"/>
    <property type="evidence" value="ECO:0007669"/>
    <property type="project" value="InterPro"/>
</dbReference>
<evidence type="ECO:0000313" key="17">
    <source>
        <dbReference type="Proteomes" id="UP001152607"/>
    </source>
</evidence>
<keyword evidence="7" id="KW-0256">Endoplasmic reticulum</keyword>
<dbReference type="GO" id="GO:0005788">
    <property type="term" value="C:endoplasmic reticulum lumen"/>
    <property type="evidence" value="ECO:0007669"/>
    <property type="project" value="UniProtKB-SubCell"/>
</dbReference>
<dbReference type="Pfam" id="PF18401">
    <property type="entry name" value="Thioredoxin_13"/>
    <property type="match status" value="1"/>
</dbReference>
<dbReference type="InterPro" id="IPR029044">
    <property type="entry name" value="Nucleotide-diphossugar_trans"/>
</dbReference>
<comment type="pathway">
    <text evidence="3">Protein modification; protein glycosylation.</text>
</comment>
<dbReference type="InterPro" id="IPR040694">
    <property type="entry name" value="UGGT_TRXL_2"/>
</dbReference>
<evidence type="ECO:0000259" key="15">
    <source>
        <dbReference type="Pfam" id="PF18404"/>
    </source>
</evidence>
<dbReference type="GO" id="GO:0018279">
    <property type="term" value="P:protein N-linked glycosylation via asparagine"/>
    <property type="evidence" value="ECO:0007669"/>
    <property type="project" value="TreeGrafter"/>
</dbReference>